<comment type="caution">
    <text evidence="2">The sequence shown here is derived from an EMBL/GenBank/DDBJ whole genome shotgun (WGS) entry which is preliminary data.</text>
</comment>
<dbReference type="Proteomes" id="UP000315295">
    <property type="component" value="Unassembled WGS sequence"/>
</dbReference>
<dbReference type="InterPro" id="IPR013103">
    <property type="entry name" value="RVT_2"/>
</dbReference>
<proteinExistence type="predicted"/>
<evidence type="ECO:0000259" key="1">
    <source>
        <dbReference type="Pfam" id="PF07727"/>
    </source>
</evidence>
<dbReference type="EMBL" id="VIEB01000591">
    <property type="protein sequence ID" value="TQD85563.1"/>
    <property type="molecule type" value="Genomic_DNA"/>
</dbReference>
<dbReference type="STRING" id="106549.A0A540LGH1"/>
<feature type="domain" description="Reverse transcriptase Ty1/copia-type" evidence="1">
    <location>
        <begin position="11"/>
        <end position="55"/>
    </location>
</feature>
<accession>A0A540LGH1</accession>
<dbReference type="Pfam" id="PF07727">
    <property type="entry name" value="RVT_2"/>
    <property type="match status" value="1"/>
</dbReference>
<gene>
    <name evidence="2" type="ORF">C1H46_028875</name>
</gene>
<organism evidence="2 3">
    <name type="scientific">Malus baccata</name>
    <name type="common">Siberian crab apple</name>
    <name type="synonym">Pyrus baccata</name>
    <dbReference type="NCBI Taxonomy" id="106549"/>
    <lineage>
        <taxon>Eukaryota</taxon>
        <taxon>Viridiplantae</taxon>
        <taxon>Streptophyta</taxon>
        <taxon>Embryophyta</taxon>
        <taxon>Tracheophyta</taxon>
        <taxon>Spermatophyta</taxon>
        <taxon>Magnoliopsida</taxon>
        <taxon>eudicotyledons</taxon>
        <taxon>Gunneridae</taxon>
        <taxon>Pentapetalae</taxon>
        <taxon>rosids</taxon>
        <taxon>fabids</taxon>
        <taxon>Rosales</taxon>
        <taxon>Rosaceae</taxon>
        <taxon>Amygdaloideae</taxon>
        <taxon>Maleae</taxon>
        <taxon>Malus</taxon>
    </lineage>
</organism>
<sequence length="55" mass="6278">MENEIAMIEKNNTWELVSRPSDKPVIGVKWVYKTKLNLDGSVQKNKARLVAKGYS</sequence>
<evidence type="ECO:0000313" key="2">
    <source>
        <dbReference type="EMBL" id="TQD85563.1"/>
    </source>
</evidence>
<dbReference type="AlphaFoldDB" id="A0A540LGH1"/>
<reference evidence="2 3" key="1">
    <citation type="journal article" date="2019" name="G3 (Bethesda)">
        <title>Sequencing of a Wild Apple (Malus baccata) Genome Unravels the Differences Between Cultivated and Wild Apple Species Regarding Disease Resistance and Cold Tolerance.</title>
        <authorList>
            <person name="Chen X."/>
        </authorList>
    </citation>
    <scope>NUCLEOTIDE SEQUENCE [LARGE SCALE GENOMIC DNA]</scope>
    <source>
        <strain evidence="3">cv. Shandingzi</strain>
        <tissue evidence="2">Leaves</tissue>
    </source>
</reference>
<protein>
    <recommendedName>
        <fullName evidence="1">Reverse transcriptase Ty1/copia-type domain-containing protein</fullName>
    </recommendedName>
</protein>
<evidence type="ECO:0000313" key="3">
    <source>
        <dbReference type="Proteomes" id="UP000315295"/>
    </source>
</evidence>
<keyword evidence="3" id="KW-1185">Reference proteome</keyword>
<name>A0A540LGH1_MALBA</name>